<evidence type="ECO:0000259" key="2">
    <source>
        <dbReference type="Pfam" id="PF03781"/>
    </source>
</evidence>
<dbReference type="InterPro" id="IPR051043">
    <property type="entry name" value="Sulfatase_Mod_Factor_Kinase"/>
</dbReference>
<evidence type="ECO:0000313" key="4">
    <source>
        <dbReference type="Proteomes" id="UP000295620"/>
    </source>
</evidence>
<dbReference type="InterPro" id="IPR016187">
    <property type="entry name" value="CTDL_fold"/>
</dbReference>
<feature type="domain" description="Sulfatase-modifying factor enzyme-like" evidence="2">
    <location>
        <begin position="59"/>
        <end position="459"/>
    </location>
</feature>
<dbReference type="Pfam" id="PF03781">
    <property type="entry name" value="FGE-sulfatase"/>
    <property type="match status" value="1"/>
</dbReference>
<dbReference type="GO" id="GO:0120147">
    <property type="term" value="F:formylglycine-generating oxidase activity"/>
    <property type="evidence" value="ECO:0007669"/>
    <property type="project" value="TreeGrafter"/>
</dbReference>
<keyword evidence="1" id="KW-1133">Transmembrane helix</keyword>
<dbReference type="EMBL" id="SNYC01000008">
    <property type="protein sequence ID" value="TDQ06649.1"/>
    <property type="molecule type" value="Genomic_DNA"/>
</dbReference>
<feature type="transmembrane region" description="Helical" evidence="1">
    <location>
        <begin position="20"/>
        <end position="39"/>
    </location>
</feature>
<dbReference type="Gene3D" id="3.90.1580.10">
    <property type="entry name" value="paralog of FGE (formylglycine-generating enzyme)"/>
    <property type="match status" value="2"/>
</dbReference>
<accession>A0A4R6SPV9</accession>
<keyword evidence="1" id="KW-0472">Membrane</keyword>
<evidence type="ECO:0000313" key="3">
    <source>
        <dbReference type="EMBL" id="TDQ06649.1"/>
    </source>
</evidence>
<keyword evidence="4" id="KW-1185">Reference proteome</keyword>
<protein>
    <submittedName>
        <fullName evidence="3">Gliding motility-associated lipoprotein GldK</fullName>
    </submittedName>
</protein>
<sequence length="471" mass="53061">MSILFDKIVTKLLDETMRNLYIFGFFIAALIFSSCKGGGQGELVGVYNKKFRNNKIPLGMVYIPPGRTLIGVSDEDISNSQGAPSRMTSFSAFFMDQTEITNAEYRQFVNWVRDSIAVTSLGPTTAANFYKPAPAGGAAGTPVGGTRNIDWRKVGNGSLLWSKKNGGFGAKLNDMYYSGADAIPGRNEIDIRKLKYAYSYVNSDLAAEYRQDPTKRRQDYIMTYTDLPDPNNPNHHPSVAVYPDTLVWKIDYSYSQNDPMVKTYFNHPSYDDYPVVGVSWEQASAFCVWRTRFYESVAVARKQPLNSRPEYMLPSDAQFEYAARGGNVKTKYPWGGPYVRNTKGCMQANFKVGRGNYSDDGGLYTVNVKSYFPNDFGLYNMAGNVSEWTITAYNQSAAPMLLDFNPNFTYVAKTTDNKYLKRKVVRGGSWKDIGFFLQNSVGTYEYQDQSRSYIGFRCVSSYPGTDITYRN</sequence>
<dbReference type="InterPro" id="IPR042095">
    <property type="entry name" value="SUMF_sf"/>
</dbReference>
<gene>
    <name evidence="3" type="ORF">ATK78_4308</name>
</gene>
<dbReference type="AlphaFoldDB" id="A0A4R6SPV9"/>
<keyword evidence="3" id="KW-0449">Lipoprotein</keyword>
<organism evidence="3 4">
    <name type="scientific">Pedobacter metabolipauper</name>
    <dbReference type="NCBI Taxonomy" id="425513"/>
    <lineage>
        <taxon>Bacteria</taxon>
        <taxon>Pseudomonadati</taxon>
        <taxon>Bacteroidota</taxon>
        <taxon>Sphingobacteriia</taxon>
        <taxon>Sphingobacteriales</taxon>
        <taxon>Sphingobacteriaceae</taxon>
        <taxon>Pedobacter</taxon>
    </lineage>
</organism>
<dbReference type="SUPFAM" id="SSF56436">
    <property type="entry name" value="C-type lectin-like"/>
    <property type="match status" value="1"/>
</dbReference>
<dbReference type="Proteomes" id="UP000295620">
    <property type="component" value="Unassembled WGS sequence"/>
</dbReference>
<keyword evidence="1" id="KW-0812">Transmembrane</keyword>
<dbReference type="InterPro" id="IPR005532">
    <property type="entry name" value="SUMF_dom"/>
</dbReference>
<comment type="caution">
    <text evidence="3">The sequence shown here is derived from an EMBL/GenBank/DDBJ whole genome shotgun (WGS) entry which is preliminary data.</text>
</comment>
<dbReference type="PROSITE" id="PS51257">
    <property type="entry name" value="PROKAR_LIPOPROTEIN"/>
    <property type="match status" value="1"/>
</dbReference>
<name>A0A4R6SPV9_9SPHI</name>
<dbReference type="PANTHER" id="PTHR23150">
    <property type="entry name" value="SULFATASE MODIFYING FACTOR 1, 2"/>
    <property type="match status" value="1"/>
</dbReference>
<reference evidence="3 4" key="1">
    <citation type="submission" date="2019-03" db="EMBL/GenBank/DDBJ databases">
        <title>Genomic Encyclopedia of Archaeal and Bacterial Type Strains, Phase II (KMG-II): from individual species to whole genera.</title>
        <authorList>
            <person name="Goeker M."/>
        </authorList>
    </citation>
    <scope>NUCLEOTIDE SEQUENCE [LARGE SCALE GENOMIC DNA]</scope>
    <source>
        <strain evidence="3 4">DSM 19035</strain>
    </source>
</reference>
<proteinExistence type="predicted"/>
<evidence type="ECO:0000256" key="1">
    <source>
        <dbReference type="SAM" id="Phobius"/>
    </source>
</evidence>
<dbReference type="PANTHER" id="PTHR23150:SF19">
    <property type="entry name" value="FORMYLGLYCINE-GENERATING ENZYME"/>
    <property type="match status" value="1"/>
</dbReference>